<evidence type="ECO:0000256" key="8">
    <source>
        <dbReference type="ARBA" id="ARBA00022837"/>
    </source>
</evidence>
<evidence type="ECO:0000313" key="18">
    <source>
        <dbReference type="Proteomes" id="UP000007875"/>
    </source>
</evidence>
<keyword evidence="11 13" id="KW-0326">Glycosidase</keyword>
<dbReference type="InterPro" id="IPR031319">
    <property type="entry name" value="A-amylase_C"/>
</dbReference>
<evidence type="ECO:0000259" key="16">
    <source>
        <dbReference type="SMART" id="SM00642"/>
    </source>
</evidence>
<dbReference type="InterPro" id="IPR013780">
    <property type="entry name" value="Glyco_hydro_b"/>
</dbReference>
<dbReference type="Pfam" id="PF02806">
    <property type="entry name" value="Alpha-amylase_C"/>
    <property type="match status" value="1"/>
</dbReference>
<proteinExistence type="inferred from homology"/>
<dbReference type="AlphaFoldDB" id="H2Z2M5"/>
<dbReference type="InterPro" id="IPR017853">
    <property type="entry name" value="GH"/>
</dbReference>
<evidence type="ECO:0000256" key="1">
    <source>
        <dbReference type="ARBA" id="ARBA00000548"/>
    </source>
</evidence>
<dbReference type="SUPFAM" id="SSF51445">
    <property type="entry name" value="(Trans)glycosidases"/>
    <property type="match status" value="1"/>
</dbReference>
<protein>
    <recommendedName>
        <fullName evidence="5 13">Alpha-amylase</fullName>
        <ecNumber evidence="5 13">3.2.1.1</ecNumber>
    </recommendedName>
</protein>
<evidence type="ECO:0000256" key="10">
    <source>
        <dbReference type="ARBA" id="ARBA00023277"/>
    </source>
</evidence>
<dbReference type="Pfam" id="PF00128">
    <property type="entry name" value="Alpha-amylase"/>
    <property type="match status" value="1"/>
</dbReference>
<evidence type="ECO:0000256" key="5">
    <source>
        <dbReference type="ARBA" id="ARBA00012595"/>
    </source>
</evidence>
<feature type="signal peptide" evidence="14">
    <location>
        <begin position="1"/>
        <end position="19"/>
    </location>
</feature>
<feature type="chain" id="PRO_5003578209" description="Alpha-amylase" evidence="14">
    <location>
        <begin position="20"/>
        <end position="504"/>
    </location>
</feature>
<dbReference type="HOGENOM" id="CLU_013336_2_1_1"/>
<dbReference type="SUPFAM" id="SSF51011">
    <property type="entry name" value="Glycosyl hydrolase domain"/>
    <property type="match status" value="1"/>
</dbReference>
<keyword evidence="9" id="KW-0868">Chloride</keyword>
<feature type="domain" description="Alpha-amylase C-terminal" evidence="15">
    <location>
        <begin position="416"/>
        <end position="503"/>
    </location>
</feature>
<dbReference type="InParanoid" id="H2Z2M5"/>
<dbReference type="InterPro" id="IPR006048">
    <property type="entry name" value="A-amylase/branching_C"/>
</dbReference>
<keyword evidence="10 13" id="KW-0119">Carbohydrate metabolism</keyword>
<dbReference type="GeneTree" id="ENSGT00940000167534"/>
<evidence type="ECO:0000256" key="7">
    <source>
        <dbReference type="ARBA" id="ARBA00022801"/>
    </source>
</evidence>
<dbReference type="SMART" id="SM00632">
    <property type="entry name" value="Aamy_C"/>
    <property type="match status" value="1"/>
</dbReference>
<evidence type="ECO:0000259" key="15">
    <source>
        <dbReference type="SMART" id="SM00632"/>
    </source>
</evidence>
<keyword evidence="7 13" id="KW-0378">Hydrolase</keyword>
<comment type="catalytic activity">
    <reaction evidence="1 13">
        <text>Endohydrolysis of (1-&gt;4)-alpha-D-glucosidic linkages in polysaccharides containing three or more (1-&gt;4)-alpha-linked D-glucose units.</text>
        <dbReference type="EC" id="3.2.1.1"/>
    </reaction>
</comment>
<dbReference type="EC" id="3.2.1.1" evidence="5 13"/>
<dbReference type="InterPro" id="IPR006046">
    <property type="entry name" value="Alpha_amylase"/>
</dbReference>
<comment type="cofactor">
    <cofactor evidence="3">
        <name>chloride</name>
        <dbReference type="ChEBI" id="CHEBI:17996"/>
    </cofactor>
</comment>
<dbReference type="GO" id="GO:0004556">
    <property type="term" value="F:alpha-amylase activity"/>
    <property type="evidence" value="ECO:0007669"/>
    <property type="project" value="UniProtKB-UniRule"/>
</dbReference>
<dbReference type="Proteomes" id="UP000007875">
    <property type="component" value="Unassembled WGS sequence"/>
</dbReference>
<comment type="similarity">
    <text evidence="4 12">Belongs to the glycosyl hydrolase 13 family.</text>
</comment>
<sequence length="504" mass="55665">KFFGMKLLVLLSALTAVSAQWEPNFAPGRTGIVHLFEWHWDTIADECESFLAPNKYAGVQVSPPNENRIVDGRPWWERYQPISYVINTRSGDRGAFANMVERCNNVGVRIYVDAVINHMCGAGGAGTGTGGSYYDANTEDFPAVPFSSMDFNDANCYTDSGSIENYQDPNQVRNCKLVGLLDLNQSKDYVRGKIIDFMNDMTSLGVAGFRVDACKHMWPGDIEVIFQSLNDLSTSKGFPGGTRPYIFQEVIDQGGEPITASQYYGAGDITEFKYGVNLGNNKNSIQYLENFGEEWGMMPSGNALVFLNNHDNQRGHGGGGNIITFEDPFSKYLKIFTAFMMAWPYGTERIMSSYYFSQPVLITFPTSSNTDQGPPANQRSLNADGSCGNGWVCEHRWRQIKNMMAFGVASYGQPMANWWDNGNNQIAFSRGNKAFLAINKAGYTMNENLNTGMPAGDYCNVNSGDYENNQCTGQCVSVGSNGYANIYIEATEDPVVAIHVDAPC</sequence>
<dbReference type="PRINTS" id="PR00110">
    <property type="entry name" value="ALPHAAMYLASE"/>
</dbReference>
<keyword evidence="14" id="KW-0732">Signal</keyword>
<evidence type="ECO:0000313" key="17">
    <source>
        <dbReference type="Ensembl" id="ENSCSAVP00000011837.1"/>
    </source>
</evidence>
<feature type="domain" description="Glycosyl hydrolase family 13 catalytic" evidence="16">
    <location>
        <begin position="30"/>
        <end position="407"/>
    </location>
</feature>
<dbReference type="eggNOG" id="KOG2212">
    <property type="taxonomic scope" value="Eukaryota"/>
</dbReference>
<dbReference type="STRING" id="51511.ENSCSAVP00000011837"/>
<organism evidence="17 18">
    <name type="scientific">Ciona savignyi</name>
    <name type="common">Pacific transparent sea squirt</name>
    <dbReference type="NCBI Taxonomy" id="51511"/>
    <lineage>
        <taxon>Eukaryota</taxon>
        <taxon>Metazoa</taxon>
        <taxon>Chordata</taxon>
        <taxon>Tunicata</taxon>
        <taxon>Ascidiacea</taxon>
        <taxon>Phlebobranchia</taxon>
        <taxon>Cionidae</taxon>
        <taxon>Ciona</taxon>
    </lineage>
</organism>
<dbReference type="Gene3D" id="3.20.20.80">
    <property type="entry name" value="Glycosidases"/>
    <property type="match status" value="1"/>
</dbReference>
<evidence type="ECO:0000256" key="11">
    <source>
        <dbReference type="ARBA" id="ARBA00023295"/>
    </source>
</evidence>
<reference evidence="17" key="3">
    <citation type="submission" date="2025-09" db="UniProtKB">
        <authorList>
            <consortium name="Ensembl"/>
        </authorList>
    </citation>
    <scope>IDENTIFICATION</scope>
</reference>
<dbReference type="GO" id="GO:0005975">
    <property type="term" value="P:carbohydrate metabolic process"/>
    <property type="evidence" value="ECO:0007669"/>
    <property type="project" value="InterPro"/>
</dbReference>
<keyword evidence="6" id="KW-0479">Metal-binding</keyword>
<dbReference type="CDD" id="cd11317">
    <property type="entry name" value="AmyAc_bac_euk_AmyA"/>
    <property type="match status" value="1"/>
</dbReference>
<dbReference type="Gene3D" id="2.60.40.1180">
    <property type="entry name" value="Golgi alpha-mannosidase II"/>
    <property type="match status" value="1"/>
</dbReference>
<dbReference type="InterPro" id="IPR006047">
    <property type="entry name" value="GH13_cat_dom"/>
</dbReference>
<dbReference type="GO" id="GO:0046872">
    <property type="term" value="F:metal ion binding"/>
    <property type="evidence" value="ECO:0007669"/>
    <property type="project" value="UniProtKB-KW"/>
</dbReference>
<keyword evidence="8" id="KW-0106">Calcium</keyword>
<dbReference type="Ensembl" id="ENSCSAVT00000011975.1">
    <property type="protein sequence ID" value="ENSCSAVP00000011837.1"/>
    <property type="gene ID" value="ENSCSAVG00000006944.1"/>
</dbReference>
<reference evidence="17" key="2">
    <citation type="submission" date="2025-08" db="UniProtKB">
        <authorList>
            <consortium name="Ensembl"/>
        </authorList>
    </citation>
    <scope>IDENTIFICATION</scope>
</reference>
<dbReference type="OMA" id="FRYAYDL"/>
<accession>H2Z2M5</accession>
<name>H2Z2M5_CIOSA</name>
<evidence type="ECO:0000256" key="2">
    <source>
        <dbReference type="ARBA" id="ARBA00001913"/>
    </source>
</evidence>
<keyword evidence="18" id="KW-1185">Reference proteome</keyword>
<comment type="cofactor">
    <cofactor evidence="2">
        <name>Ca(2+)</name>
        <dbReference type="ChEBI" id="CHEBI:29108"/>
    </cofactor>
</comment>
<evidence type="ECO:0000256" key="13">
    <source>
        <dbReference type="RuleBase" id="RU361134"/>
    </source>
</evidence>
<dbReference type="PANTHER" id="PTHR43447">
    <property type="entry name" value="ALPHA-AMYLASE"/>
    <property type="match status" value="1"/>
</dbReference>
<dbReference type="SMART" id="SM00642">
    <property type="entry name" value="Aamy"/>
    <property type="match status" value="1"/>
</dbReference>
<evidence type="ECO:0000256" key="14">
    <source>
        <dbReference type="SAM" id="SignalP"/>
    </source>
</evidence>
<evidence type="ECO:0000256" key="3">
    <source>
        <dbReference type="ARBA" id="ARBA00001923"/>
    </source>
</evidence>
<reference evidence="18" key="1">
    <citation type="submission" date="2003-08" db="EMBL/GenBank/DDBJ databases">
        <authorList>
            <person name="Birren B."/>
            <person name="Nusbaum C."/>
            <person name="Abebe A."/>
            <person name="Abouelleil A."/>
            <person name="Adekoya E."/>
            <person name="Ait-zahra M."/>
            <person name="Allen N."/>
            <person name="Allen T."/>
            <person name="An P."/>
            <person name="Anderson M."/>
            <person name="Anderson S."/>
            <person name="Arachchi H."/>
            <person name="Armbruster J."/>
            <person name="Bachantsang P."/>
            <person name="Baldwin J."/>
            <person name="Barry A."/>
            <person name="Bayul T."/>
            <person name="Blitshsteyn B."/>
            <person name="Bloom T."/>
            <person name="Blye J."/>
            <person name="Boguslavskiy L."/>
            <person name="Borowsky M."/>
            <person name="Boukhgalter B."/>
            <person name="Brunache A."/>
            <person name="Butler J."/>
            <person name="Calixte N."/>
            <person name="Calvo S."/>
            <person name="Camarata J."/>
            <person name="Campo K."/>
            <person name="Chang J."/>
            <person name="Cheshatsang Y."/>
            <person name="Citroen M."/>
            <person name="Collymore A."/>
            <person name="Considine T."/>
            <person name="Cook A."/>
            <person name="Cooke P."/>
            <person name="Corum B."/>
            <person name="Cuomo C."/>
            <person name="David R."/>
            <person name="Dawoe T."/>
            <person name="Degray S."/>
            <person name="Dodge S."/>
            <person name="Dooley K."/>
            <person name="Dorje P."/>
            <person name="Dorjee K."/>
            <person name="Dorris L."/>
            <person name="Duffey N."/>
            <person name="Dupes A."/>
            <person name="Elkins T."/>
            <person name="Engels R."/>
            <person name="Erickson J."/>
            <person name="Farina A."/>
            <person name="Faro S."/>
            <person name="Ferreira P."/>
            <person name="Fischer H."/>
            <person name="Fitzgerald M."/>
            <person name="Foley K."/>
            <person name="Gage D."/>
            <person name="Galagan J."/>
            <person name="Gearin G."/>
            <person name="Gnerre S."/>
            <person name="Gnirke A."/>
            <person name="Goyette A."/>
            <person name="Graham J."/>
            <person name="Grandbois E."/>
            <person name="Gyaltsen K."/>
            <person name="Hafez N."/>
            <person name="Hagopian D."/>
            <person name="Hagos B."/>
            <person name="Hall J."/>
            <person name="Hatcher B."/>
            <person name="Heller A."/>
            <person name="Higgins H."/>
            <person name="Honan T."/>
            <person name="Horn A."/>
            <person name="Houde N."/>
            <person name="Hughes L."/>
            <person name="Hulme W."/>
            <person name="Husby E."/>
            <person name="Iliev I."/>
            <person name="Jaffe D."/>
            <person name="Jones C."/>
            <person name="Kamal M."/>
            <person name="Kamat A."/>
            <person name="Kamvysselis M."/>
            <person name="Karlsson E."/>
            <person name="Kells C."/>
            <person name="Kieu A."/>
            <person name="Kisner P."/>
            <person name="Kodira C."/>
            <person name="Kulbokas E."/>
            <person name="Labutti K."/>
            <person name="Lama D."/>
            <person name="Landers T."/>
            <person name="Leger J."/>
            <person name="Levine S."/>
            <person name="Lewis D."/>
            <person name="Lewis T."/>
            <person name="Lindblad-toh K."/>
            <person name="Liu X."/>
            <person name="Lokyitsang T."/>
            <person name="Lokyitsang Y."/>
            <person name="Lucien O."/>
            <person name="Lui A."/>
            <person name="Ma L.J."/>
            <person name="Mabbitt R."/>
            <person name="Macdonald J."/>
            <person name="Maclean C."/>
            <person name="Major J."/>
            <person name="Manning J."/>
            <person name="Marabella R."/>
            <person name="Maru K."/>
            <person name="Matthews C."/>
            <person name="Mauceli E."/>
            <person name="Mccarthy M."/>
            <person name="Mcdonough S."/>
            <person name="Mcghee T."/>
            <person name="Meldrim J."/>
            <person name="Meneus L."/>
            <person name="Mesirov J."/>
            <person name="Mihalev A."/>
            <person name="Mihova T."/>
            <person name="Mikkelsen T."/>
            <person name="Mlenga V."/>
            <person name="Moru K."/>
            <person name="Mozes J."/>
            <person name="Mulrain L."/>
            <person name="Munson G."/>
            <person name="Naylor J."/>
            <person name="Newes C."/>
            <person name="Nguyen C."/>
            <person name="Nguyen N."/>
            <person name="Nguyen T."/>
            <person name="Nicol R."/>
            <person name="Nielsen C."/>
            <person name="Nizzari M."/>
            <person name="Norbu C."/>
            <person name="Norbu N."/>
            <person name="O'donnell P."/>
            <person name="Okoawo O."/>
            <person name="O'leary S."/>
            <person name="Omotosho B."/>
            <person name="O'neill K."/>
            <person name="Osman S."/>
            <person name="Parker S."/>
            <person name="Perrin D."/>
            <person name="Phunkhang P."/>
            <person name="Piqani B."/>
            <person name="Purcell S."/>
            <person name="Rachupka T."/>
            <person name="Ramasamy U."/>
            <person name="Rameau R."/>
            <person name="Ray V."/>
            <person name="Raymond C."/>
            <person name="Retta R."/>
            <person name="Richardson S."/>
            <person name="Rise C."/>
            <person name="Rodriguez J."/>
            <person name="Rogers J."/>
            <person name="Rogov P."/>
            <person name="Rutman M."/>
            <person name="Schupbach R."/>
            <person name="Seaman C."/>
            <person name="Settipalli S."/>
            <person name="Sharpe T."/>
            <person name="Sheridan J."/>
            <person name="Sherpa N."/>
            <person name="Shi J."/>
            <person name="Smirnov S."/>
            <person name="Smith C."/>
            <person name="Sougnez C."/>
            <person name="Spencer B."/>
            <person name="Stalker J."/>
            <person name="Stange-thomann N."/>
            <person name="Stavropoulos S."/>
            <person name="Stetson K."/>
            <person name="Stone C."/>
            <person name="Stone S."/>
            <person name="Stubbs M."/>
            <person name="Talamas J."/>
            <person name="Tchuinga P."/>
            <person name="Tenzing P."/>
            <person name="Tesfaye S."/>
            <person name="Theodore J."/>
            <person name="Thoulutsang Y."/>
            <person name="Topham K."/>
            <person name="Towey S."/>
            <person name="Tsamla T."/>
            <person name="Tsomo N."/>
            <person name="Vallee D."/>
            <person name="Vassiliev H."/>
            <person name="Venkataraman V."/>
            <person name="Vinson J."/>
            <person name="Vo A."/>
            <person name="Wade C."/>
            <person name="Wang S."/>
            <person name="Wangchuk T."/>
            <person name="Wangdi T."/>
            <person name="Whittaker C."/>
            <person name="Wilkinson J."/>
            <person name="Wu Y."/>
            <person name="Wyman D."/>
            <person name="Yadav S."/>
            <person name="Yang S."/>
            <person name="Yang X."/>
            <person name="Yeager S."/>
            <person name="Yee E."/>
            <person name="Young G."/>
            <person name="Zainoun J."/>
            <person name="Zembeck L."/>
            <person name="Zimmer A."/>
            <person name="Zody M."/>
            <person name="Lander E."/>
        </authorList>
    </citation>
    <scope>NUCLEOTIDE SEQUENCE [LARGE SCALE GENOMIC DNA]</scope>
</reference>
<evidence type="ECO:0000256" key="4">
    <source>
        <dbReference type="ARBA" id="ARBA00008061"/>
    </source>
</evidence>
<evidence type="ECO:0000256" key="9">
    <source>
        <dbReference type="ARBA" id="ARBA00023214"/>
    </source>
</evidence>
<evidence type="ECO:0000256" key="6">
    <source>
        <dbReference type="ARBA" id="ARBA00022723"/>
    </source>
</evidence>
<evidence type="ECO:0000256" key="12">
    <source>
        <dbReference type="RuleBase" id="RU003615"/>
    </source>
</evidence>